<name>A0AAV4UMU1_9ARAC</name>
<dbReference type="EMBL" id="BPLQ01011596">
    <property type="protein sequence ID" value="GIY59054.1"/>
    <property type="molecule type" value="Genomic_DNA"/>
</dbReference>
<accession>A0AAV4UMU1</accession>
<proteinExistence type="predicted"/>
<protein>
    <submittedName>
        <fullName evidence="2">Uncharacterized protein</fullName>
    </submittedName>
</protein>
<keyword evidence="3" id="KW-1185">Reference proteome</keyword>
<evidence type="ECO:0000313" key="2">
    <source>
        <dbReference type="EMBL" id="GIY59054.1"/>
    </source>
</evidence>
<dbReference type="AlphaFoldDB" id="A0AAV4UMU1"/>
<evidence type="ECO:0000313" key="3">
    <source>
        <dbReference type="Proteomes" id="UP001054837"/>
    </source>
</evidence>
<gene>
    <name evidence="2" type="ORF">CDAR_275581</name>
</gene>
<organism evidence="2 3">
    <name type="scientific">Caerostris darwini</name>
    <dbReference type="NCBI Taxonomy" id="1538125"/>
    <lineage>
        <taxon>Eukaryota</taxon>
        <taxon>Metazoa</taxon>
        <taxon>Ecdysozoa</taxon>
        <taxon>Arthropoda</taxon>
        <taxon>Chelicerata</taxon>
        <taxon>Arachnida</taxon>
        <taxon>Araneae</taxon>
        <taxon>Araneomorphae</taxon>
        <taxon>Entelegynae</taxon>
        <taxon>Araneoidea</taxon>
        <taxon>Araneidae</taxon>
        <taxon>Caerostris</taxon>
    </lineage>
</organism>
<dbReference type="Proteomes" id="UP001054837">
    <property type="component" value="Unassembled WGS sequence"/>
</dbReference>
<reference evidence="2 3" key="1">
    <citation type="submission" date="2021-06" db="EMBL/GenBank/DDBJ databases">
        <title>Caerostris darwini draft genome.</title>
        <authorList>
            <person name="Kono N."/>
            <person name="Arakawa K."/>
        </authorList>
    </citation>
    <scope>NUCLEOTIDE SEQUENCE [LARGE SCALE GENOMIC DNA]</scope>
</reference>
<comment type="caution">
    <text evidence="2">The sequence shown here is derived from an EMBL/GenBank/DDBJ whole genome shotgun (WGS) entry which is preliminary data.</text>
</comment>
<evidence type="ECO:0000256" key="1">
    <source>
        <dbReference type="SAM" id="MobiDB-lite"/>
    </source>
</evidence>
<sequence length="84" mass="9741">MLVRLQRGTEGKVDSLSSTESRISRSRSFHVNSNMPERTIPFLRSDKFYKARNGRALLQYRCKTHVDVGVEFGPNRATDRRIRS</sequence>
<feature type="region of interest" description="Disordered" evidence="1">
    <location>
        <begin position="1"/>
        <end position="21"/>
    </location>
</feature>